<dbReference type="EMBL" id="KF900725">
    <property type="protein sequence ID" value="AIF04980.1"/>
    <property type="molecule type" value="Genomic_DNA"/>
</dbReference>
<evidence type="ECO:0000313" key="3">
    <source>
        <dbReference type="EMBL" id="AIF04980.1"/>
    </source>
</evidence>
<reference evidence="3" key="1">
    <citation type="journal article" date="2014" name="Genome Biol. Evol.">
        <title>Pangenome evidence for extensive interdomain horizontal transfer affecting lineage core and shell genes in uncultured planktonic thaumarchaeota and euryarchaeota.</title>
        <authorList>
            <person name="Deschamps P."/>
            <person name="Zivanovic Y."/>
            <person name="Moreira D."/>
            <person name="Rodriguez-Valera F."/>
            <person name="Lopez-Garcia P."/>
        </authorList>
    </citation>
    <scope>NUCLEOTIDE SEQUENCE</scope>
</reference>
<dbReference type="SUPFAM" id="SSF69786">
    <property type="entry name" value="YggU-like"/>
    <property type="match status" value="1"/>
</dbReference>
<accession>A0A075GPL3</accession>
<dbReference type="PANTHER" id="PTHR13420:SF7">
    <property type="entry name" value="UPF0235 PROTEIN C15ORF40"/>
    <property type="match status" value="1"/>
</dbReference>
<proteinExistence type="inferred from homology"/>
<name>A0A075GPL3_9EURY</name>
<dbReference type="HAMAP" id="MF_00634">
    <property type="entry name" value="UPF0235"/>
    <property type="match status" value="1"/>
</dbReference>
<dbReference type="InterPro" id="IPR003746">
    <property type="entry name" value="DUF167"/>
</dbReference>
<dbReference type="NCBIfam" id="TIGR00251">
    <property type="entry name" value="DUF167 family protein"/>
    <property type="match status" value="1"/>
</dbReference>
<dbReference type="PANTHER" id="PTHR13420">
    <property type="entry name" value="UPF0235 PROTEIN C15ORF40"/>
    <property type="match status" value="1"/>
</dbReference>
<evidence type="ECO:0000256" key="1">
    <source>
        <dbReference type="ARBA" id="ARBA00010364"/>
    </source>
</evidence>
<protein>
    <recommendedName>
        <fullName evidence="2">UPF0235 protein</fullName>
    </recommendedName>
</protein>
<dbReference type="AlphaFoldDB" id="A0A075GPL3"/>
<sequence length="125" mass="14068">MRDRGTFSRPPHRTIVDRELDRWAEVVSDVTDGAIGLNIELQPNASSAEVIGINEWRKRLQVRVTSPAQKGAANEELFALMAGVFDVEKSRISIDSGLRDRRKRIIVRGIDRKSVIQILESVMEG</sequence>
<dbReference type="Gene3D" id="3.30.1200.10">
    <property type="entry name" value="YggU-like"/>
    <property type="match status" value="1"/>
</dbReference>
<dbReference type="GO" id="GO:0005737">
    <property type="term" value="C:cytoplasm"/>
    <property type="evidence" value="ECO:0007669"/>
    <property type="project" value="TreeGrafter"/>
</dbReference>
<comment type="similarity">
    <text evidence="1 2">Belongs to the UPF0235 family.</text>
</comment>
<dbReference type="SMART" id="SM01152">
    <property type="entry name" value="DUF167"/>
    <property type="match status" value="1"/>
</dbReference>
<dbReference type="InterPro" id="IPR036591">
    <property type="entry name" value="YggU-like_sf"/>
</dbReference>
<organism evidence="3">
    <name type="scientific">uncultured marine group II/III euryarchaeote KM3_178_D06</name>
    <dbReference type="NCBI Taxonomy" id="1457940"/>
    <lineage>
        <taxon>Archaea</taxon>
        <taxon>Methanobacteriati</taxon>
        <taxon>Methanobacteriota</taxon>
        <taxon>environmental samples</taxon>
    </lineage>
</organism>
<dbReference type="Pfam" id="PF02594">
    <property type="entry name" value="DUF167"/>
    <property type="match status" value="1"/>
</dbReference>
<evidence type="ECO:0000256" key="2">
    <source>
        <dbReference type="HAMAP-Rule" id="MF_00634"/>
    </source>
</evidence>